<organism evidence="1 2">
    <name type="scientific">Haematococcus lacustris</name>
    <name type="common">Green alga</name>
    <name type="synonym">Haematococcus pluvialis</name>
    <dbReference type="NCBI Taxonomy" id="44745"/>
    <lineage>
        <taxon>Eukaryota</taxon>
        <taxon>Viridiplantae</taxon>
        <taxon>Chlorophyta</taxon>
        <taxon>core chlorophytes</taxon>
        <taxon>Chlorophyceae</taxon>
        <taxon>CS clade</taxon>
        <taxon>Chlamydomonadales</taxon>
        <taxon>Haematococcaceae</taxon>
        <taxon>Haematococcus</taxon>
    </lineage>
</organism>
<evidence type="ECO:0000313" key="1">
    <source>
        <dbReference type="EMBL" id="GFH16762.1"/>
    </source>
</evidence>
<sequence length="168" mass="19170">MSTDQIDHTVEFLRGVEKLLPCGREKLPRPLPQAFCRTHFVGLVWGLGRRRNTVKEFRRLNCVLESCHRQDLDKLKLANLQPKEIDLSSGTVKRAPPRLKRKCLPGGDEDCDDVNSLDNDVEAEQHAQQQLTGPRMVPIVEAHQIQPHARVWCATCPLYGQHHHVVMC</sequence>
<evidence type="ECO:0000313" key="2">
    <source>
        <dbReference type="Proteomes" id="UP000485058"/>
    </source>
</evidence>
<keyword evidence="2" id="KW-1185">Reference proteome</keyword>
<accession>A0A699ZLV7</accession>
<dbReference type="EMBL" id="BLLF01001048">
    <property type="protein sequence ID" value="GFH16762.1"/>
    <property type="molecule type" value="Genomic_DNA"/>
</dbReference>
<protein>
    <submittedName>
        <fullName evidence="1">Uncharacterized protein</fullName>
    </submittedName>
</protein>
<comment type="caution">
    <text evidence="1">The sequence shown here is derived from an EMBL/GenBank/DDBJ whole genome shotgun (WGS) entry which is preliminary data.</text>
</comment>
<proteinExistence type="predicted"/>
<gene>
    <name evidence="1" type="ORF">HaLaN_13251</name>
</gene>
<dbReference type="AlphaFoldDB" id="A0A699ZLV7"/>
<name>A0A699ZLV7_HAELA</name>
<dbReference type="Proteomes" id="UP000485058">
    <property type="component" value="Unassembled WGS sequence"/>
</dbReference>
<reference evidence="1 2" key="1">
    <citation type="submission" date="2020-02" db="EMBL/GenBank/DDBJ databases">
        <title>Draft genome sequence of Haematococcus lacustris strain NIES-144.</title>
        <authorList>
            <person name="Morimoto D."/>
            <person name="Nakagawa S."/>
            <person name="Yoshida T."/>
            <person name="Sawayama S."/>
        </authorList>
    </citation>
    <scope>NUCLEOTIDE SEQUENCE [LARGE SCALE GENOMIC DNA]</scope>
    <source>
        <strain evidence="1 2">NIES-144</strain>
    </source>
</reference>